<evidence type="ECO:0000256" key="3">
    <source>
        <dbReference type="ARBA" id="ARBA00022490"/>
    </source>
</evidence>
<dbReference type="SUPFAM" id="SSF48371">
    <property type="entry name" value="ARM repeat"/>
    <property type="match status" value="2"/>
</dbReference>
<protein>
    <submittedName>
        <fullName evidence="9 10">Programmed cell death protein 4</fullName>
    </submittedName>
</protein>
<dbReference type="PANTHER" id="PTHR12626">
    <property type="entry name" value="PROGRAMMED CELL DEATH 4"/>
    <property type="match status" value="1"/>
</dbReference>
<reference evidence="9" key="1">
    <citation type="submission" date="2015-08" db="UniProtKB">
        <authorList>
            <consortium name="WormBaseParasite"/>
        </authorList>
    </citation>
    <scope>IDENTIFICATION</scope>
</reference>
<evidence type="ECO:0000256" key="6">
    <source>
        <dbReference type="SAM" id="MobiDB-lite"/>
    </source>
</evidence>
<evidence type="ECO:0000256" key="5">
    <source>
        <dbReference type="ARBA" id="ARBA00023242"/>
    </source>
</evidence>
<evidence type="ECO:0000256" key="4">
    <source>
        <dbReference type="ARBA" id="ARBA00022737"/>
    </source>
</evidence>
<dbReference type="STRING" id="6248.A0A0K0ED45"/>
<dbReference type="AlphaFoldDB" id="A0A0K0ED45"/>
<dbReference type="PANTHER" id="PTHR12626:SF0">
    <property type="entry name" value="PROGRAMMED CELL DEATH PROTEIN 4"/>
    <property type="match status" value="1"/>
</dbReference>
<dbReference type="Proteomes" id="UP000035681">
    <property type="component" value="Unplaced"/>
</dbReference>
<evidence type="ECO:0000259" key="7">
    <source>
        <dbReference type="PROSITE" id="PS51366"/>
    </source>
</evidence>
<keyword evidence="4" id="KW-0677">Repeat</keyword>
<dbReference type="Gene3D" id="1.25.40.180">
    <property type="match status" value="2"/>
</dbReference>
<sequence length="403" mass="45922">MSYVLSRHTSECNDDPEVLAGIISTKEFKKRQSLKEQQNLSKRSSRNSSSYSIDKNSITQSPGKIRSRRSSRHSQSHYSSLDGNDSEDLIVDSLSDDDIDTDSDDNEAYAIYNKAKAEQVVSMTLIDYFSSQDIDETVEILLPFMNEKCITETLKKIITYPMVNGDYGVYGTISDLIFALVKKMETSNVDIHGPLQCVIEEILLSINEWSLDCPKAEDLFAVFLARLTLDDIYPDGHLQGLLGKFSLYDGTDSCINKAINIVNKPEKIRQIIPEVTGYEPIENLSQEIFLIIKEYLRANNIEDTRKKLDDLKSPLYKHEIVYQCFIISATENDKTVNTLLGDLIIKMYDDNELPPRFIKEGLVRFLKNIKNHELKIGREEADGFVNVLRQKEELGIDECIKCI</sequence>
<evidence type="ECO:0000313" key="9">
    <source>
        <dbReference type="WBParaSite" id="SSTP_0000740800.1"/>
    </source>
</evidence>
<comment type="similarity">
    <text evidence="2">Belongs to the PDCD4 family.</text>
</comment>
<dbReference type="PROSITE" id="PS51366">
    <property type="entry name" value="MI"/>
    <property type="match status" value="2"/>
</dbReference>
<dbReference type="InterPro" id="IPR016024">
    <property type="entry name" value="ARM-type_fold"/>
</dbReference>
<evidence type="ECO:0000313" key="10">
    <source>
        <dbReference type="WBParaSite" id="TCONS_00006832.p1"/>
    </source>
</evidence>
<name>A0A0K0ED45_STRER</name>
<dbReference type="GO" id="GO:0045892">
    <property type="term" value="P:negative regulation of DNA-templated transcription"/>
    <property type="evidence" value="ECO:0007669"/>
    <property type="project" value="InterPro"/>
</dbReference>
<keyword evidence="5" id="KW-0539">Nucleus</keyword>
<dbReference type="Pfam" id="PF02847">
    <property type="entry name" value="MA3"/>
    <property type="match status" value="1"/>
</dbReference>
<feature type="domain" description="MI" evidence="7">
    <location>
        <begin position="283"/>
        <end position="403"/>
    </location>
</feature>
<organism evidence="9">
    <name type="scientific">Strongyloides stercoralis</name>
    <name type="common">Threadworm</name>
    <dbReference type="NCBI Taxonomy" id="6248"/>
    <lineage>
        <taxon>Eukaryota</taxon>
        <taxon>Metazoa</taxon>
        <taxon>Ecdysozoa</taxon>
        <taxon>Nematoda</taxon>
        <taxon>Chromadorea</taxon>
        <taxon>Rhabditida</taxon>
        <taxon>Tylenchina</taxon>
        <taxon>Panagrolaimomorpha</taxon>
        <taxon>Strongyloidoidea</taxon>
        <taxon>Strongyloididae</taxon>
        <taxon>Strongyloides</taxon>
    </lineage>
</organism>
<comment type="subcellular location">
    <subcellularLocation>
        <location evidence="1">Cytoplasm</location>
    </subcellularLocation>
</comment>
<feature type="domain" description="MI" evidence="7">
    <location>
        <begin position="116"/>
        <end position="243"/>
    </location>
</feature>
<evidence type="ECO:0000313" key="8">
    <source>
        <dbReference type="Proteomes" id="UP000035681"/>
    </source>
</evidence>
<dbReference type="WBParaSite" id="TCONS_00006832.p1">
    <property type="protein sequence ID" value="TCONS_00006832.p1"/>
    <property type="gene ID" value="XLOC_004937"/>
</dbReference>
<proteinExistence type="inferred from homology"/>
<dbReference type="InterPro" id="IPR039778">
    <property type="entry name" value="PDCD4"/>
</dbReference>
<feature type="compositionally biased region" description="Low complexity" evidence="6">
    <location>
        <begin position="46"/>
        <end position="58"/>
    </location>
</feature>
<evidence type="ECO:0000256" key="2">
    <source>
        <dbReference type="ARBA" id="ARBA00005497"/>
    </source>
</evidence>
<evidence type="ECO:0000256" key="1">
    <source>
        <dbReference type="ARBA" id="ARBA00004496"/>
    </source>
</evidence>
<keyword evidence="3" id="KW-0963">Cytoplasm</keyword>
<dbReference type="GO" id="GO:0005737">
    <property type="term" value="C:cytoplasm"/>
    <property type="evidence" value="ECO:0007669"/>
    <property type="project" value="UniProtKB-SubCell"/>
</dbReference>
<accession>A0A0K0ED45</accession>
<keyword evidence="8" id="KW-1185">Reference proteome</keyword>
<feature type="compositionally biased region" description="Basic residues" evidence="6">
    <location>
        <begin position="65"/>
        <end position="75"/>
    </location>
</feature>
<dbReference type="WBParaSite" id="SSTP_0000740800.1">
    <property type="protein sequence ID" value="SSTP_0000740800.1"/>
    <property type="gene ID" value="SSTP_0000740800"/>
</dbReference>
<feature type="region of interest" description="Disordered" evidence="6">
    <location>
        <begin position="29"/>
        <end position="87"/>
    </location>
</feature>
<dbReference type="InterPro" id="IPR003891">
    <property type="entry name" value="Initiation_fac_eIF4g_MI"/>
</dbReference>